<dbReference type="PANTHER" id="PTHR37542:SF1">
    <property type="entry name" value="PRION-INHIBITION AND PROPAGATION HELO DOMAIN-CONTAINING PROTEIN"/>
    <property type="match status" value="1"/>
</dbReference>
<dbReference type="AlphaFoldDB" id="J3NPN6"/>
<dbReference type="GeneID" id="20343701"/>
<dbReference type="Gene3D" id="1.10.510.10">
    <property type="entry name" value="Transferase(Phosphotransferase) domain 1"/>
    <property type="match status" value="1"/>
</dbReference>
<evidence type="ECO:0000259" key="1">
    <source>
        <dbReference type="PROSITE" id="PS50011"/>
    </source>
</evidence>
<organism evidence="2">
    <name type="scientific">Gaeumannomyces tritici (strain R3-111a-1)</name>
    <name type="common">Wheat and barley take-all root rot fungus</name>
    <name type="synonym">Gaeumannomyces graminis var. tritici</name>
    <dbReference type="NCBI Taxonomy" id="644352"/>
    <lineage>
        <taxon>Eukaryota</taxon>
        <taxon>Fungi</taxon>
        <taxon>Dikarya</taxon>
        <taxon>Ascomycota</taxon>
        <taxon>Pezizomycotina</taxon>
        <taxon>Sordariomycetes</taxon>
        <taxon>Sordariomycetidae</taxon>
        <taxon>Magnaporthales</taxon>
        <taxon>Magnaporthaceae</taxon>
        <taxon>Gaeumannomyces</taxon>
    </lineage>
</organism>
<name>J3NPN6_GAET3</name>
<dbReference type="PANTHER" id="PTHR37542">
    <property type="entry name" value="HELO DOMAIN-CONTAINING PROTEIN-RELATED"/>
    <property type="match status" value="1"/>
</dbReference>
<sequence length="577" mass="62899">MSAELVLAALGGADLCLKYGAILVEAYRAFKGASDTIKEKILTFEAMWSRTRLQIKFLGRVAGSLGEEHYRVQLQVLEMLKSKLLLASSKLESVKSKNKSEAGKGEGVGISRWKYMMVRNSLDETIESLERWQRIFDPSWFLMLRVADGVIDSELSNSAQAPVSEVARGDGGGGSKLVAAQKLRVSIRGDASDIHVSLPVDGLDLATAANIAHSETKLIRRAGGSSKLFAVDAIAFAQNTDPARARFDAEALAKKLKHVEYGGGVLPCHGLIKRRDAATKRLSSIDLVFAIPPQLTEHQPHPQTLRSALQAGAMPARTSLSAVLGVARQLAEAVSFLHTCDFVHKNVRPETVLLFNQELDPAGKWRDSEMGSAYLVGFDSFRGAMSHTARKGDNDWRRDLYRHPSRQGLLAHDNYIMQHDVYSLGVCLLELGVGRSFIEYSEAKGEQQLRARPSDVLLDVTAVDKEADKDGAVPATNKAMLQQHPGLGLSASSGLFSASDAQRGGVGLKDHLVRLAKARLPARMGDLYTAVVVTCLTCLDRDNGDFGDEEDICDEDGILIGVRFIERVLLRLNNISV</sequence>
<dbReference type="OrthoDB" id="1911848at2759"/>
<dbReference type="Proteomes" id="UP000006039">
    <property type="component" value="Unassembled WGS sequence"/>
</dbReference>
<accession>J3NPN6</accession>
<dbReference type="HOGENOM" id="CLU_028627_0_0_1"/>
<dbReference type="RefSeq" id="XP_009219286.1">
    <property type="nucleotide sequence ID" value="XM_009221022.1"/>
</dbReference>
<dbReference type="SUPFAM" id="SSF56112">
    <property type="entry name" value="Protein kinase-like (PK-like)"/>
    <property type="match status" value="1"/>
</dbReference>
<protein>
    <recommendedName>
        <fullName evidence="1">Protein kinase domain-containing protein</fullName>
    </recommendedName>
</protein>
<reference evidence="4" key="1">
    <citation type="submission" date="2010-07" db="EMBL/GenBank/DDBJ databases">
        <title>The genome sequence of Gaeumannomyces graminis var. tritici strain R3-111a-1.</title>
        <authorList>
            <consortium name="The Broad Institute Genome Sequencing Platform"/>
            <person name="Ma L.-J."/>
            <person name="Dead R."/>
            <person name="Young S."/>
            <person name="Zeng Q."/>
            <person name="Koehrsen M."/>
            <person name="Alvarado L."/>
            <person name="Berlin A."/>
            <person name="Chapman S.B."/>
            <person name="Chen Z."/>
            <person name="Freedman E."/>
            <person name="Gellesch M."/>
            <person name="Goldberg J."/>
            <person name="Griggs A."/>
            <person name="Gujja S."/>
            <person name="Heilman E.R."/>
            <person name="Heiman D."/>
            <person name="Hepburn T."/>
            <person name="Howarth C."/>
            <person name="Jen D."/>
            <person name="Larson L."/>
            <person name="Mehta T."/>
            <person name="Neiman D."/>
            <person name="Pearson M."/>
            <person name="Roberts A."/>
            <person name="Saif S."/>
            <person name="Shea T."/>
            <person name="Shenoy N."/>
            <person name="Sisk P."/>
            <person name="Stolte C."/>
            <person name="Sykes S."/>
            <person name="Walk T."/>
            <person name="White J."/>
            <person name="Yandava C."/>
            <person name="Haas B."/>
            <person name="Nusbaum C."/>
            <person name="Birren B."/>
        </authorList>
    </citation>
    <scope>NUCLEOTIDE SEQUENCE [LARGE SCALE GENOMIC DNA]</scope>
    <source>
        <strain evidence="4">R3-111a-1</strain>
    </source>
</reference>
<dbReference type="GO" id="GO:0004672">
    <property type="term" value="F:protein kinase activity"/>
    <property type="evidence" value="ECO:0007669"/>
    <property type="project" value="InterPro"/>
</dbReference>
<evidence type="ECO:0000313" key="3">
    <source>
        <dbReference type="EnsemblFungi" id="EJT78141"/>
    </source>
</evidence>
<reference evidence="2" key="3">
    <citation type="submission" date="2010-09" db="EMBL/GenBank/DDBJ databases">
        <title>Annotation of Gaeumannomyces graminis var. tritici R3-111a-1.</title>
        <authorList>
            <consortium name="The Broad Institute Genome Sequencing Platform"/>
            <person name="Ma L.-J."/>
            <person name="Dead R."/>
            <person name="Young S.K."/>
            <person name="Zeng Q."/>
            <person name="Gargeya S."/>
            <person name="Fitzgerald M."/>
            <person name="Haas B."/>
            <person name="Abouelleil A."/>
            <person name="Alvarado L."/>
            <person name="Arachchi H.M."/>
            <person name="Berlin A."/>
            <person name="Brown A."/>
            <person name="Chapman S.B."/>
            <person name="Chen Z."/>
            <person name="Dunbar C."/>
            <person name="Freedman E."/>
            <person name="Gearin G."/>
            <person name="Gellesch M."/>
            <person name="Goldberg J."/>
            <person name="Griggs A."/>
            <person name="Gujja S."/>
            <person name="Heiman D."/>
            <person name="Howarth C."/>
            <person name="Larson L."/>
            <person name="Lui A."/>
            <person name="MacDonald P.J.P."/>
            <person name="Mehta T."/>
            <person name="Montmayeur A."/>
            <person name="Murphy C."/>
            <person name="Neiman D."/>
            <person name="Pearson M."/>
            <person name="Priest M."/>
            <person name="Roberts A."/>
            <person name="Saif S."/>
            <person name="Shea T."/>
            <person name="Shenoy N."/>
            <person name="Sisk P."/>
            <person name="Stolte C."/>
            <person name="Sykes S."/>
            <person name="Yandava C."/>
            <person name="Wortman J."/>
            <person name="Nusbaum C."/>
            <person name="Birren B."/>
        </authorList>
    </citation>
    <scope>NUCLEOTIDE SEQUENCE</scope>
    <source>
        <strain evidence="2">R3-111a-1</strain>
    </source>
</reference>
<dbReference type="InterPro" id="IPR011009">
    <property type="entry name" value="Kinase-like_dom_sf"/>
</dbReference>
<dbReference type="EMBL" id="GL385396">
    <property type="protein sequence ID" value="EJT78141.1"/>
    <property type="molecule type" value="Genomic_DNA"/>
</dbReference>
<reference evidence="2" key="2">
    <citation type="submission" date="2010-07" db="EMBL/GenBank/DDBJ databases">
        <authorList>
            <consortium name="The Broad Institute Genome Sequencing Platform"/>
            <consortium name="Broad Institute Genome Sequencing Center for Infectious Disease"/>
            <person name="Ma L.-J."/>
            <person name="Dead R."/>
            <person name="Young S."/>
            <person name="Zeng Q."/>
            <person name="Koehrsen M."/>
            <person name="Alvarado L."/>
            <person name="Berlin A."/>
            <person name="Chapman S.B."/>
            <person name="Chen Z."/>
            <person name="Freedman E."/>
            <person name="Gellesch M."/>
            <person name="Goldberg J."/>
            <person name="Griggs A."/>
            <person name="Gujja S."/>
            <person name="Heilman E.R."/>
            <person name="Heiman D."/>
            <person name="Hepburn T."/>
            <person name="Howarth C."/>
            <person name="Jen D."/>
            <person name="Larson L."/>
            <person name="Mehta T."/>
            <person name="Neiman D."/>
            <person name="Pearson M."/>
            <person name="Roberts A."/>
            <person name="Saif S."/>
            <person name="Shea T."/>
            <person name="Shenoy N."/>
            <person name="Sisk P."/>
            <person name="Stolte C."/>
            <person name="Sykes S."/>
            <person name="Walk T."/>
            <person name="White J."/>
            <person name="Yandava C."/>
            <person name="Haas B."/>
            <person name="Nusbaum C."/>
            <person name="Birren B."/>
        </authorList>
    </citation>
    <scope>NUCLEOTIDE SEQUENCE</scope>
    <source>
        <strain evidence="2">R3-111a-1</strain>
    </source>
</reference>
<keyword evidence="4" id="KW-1185">Reference proteome</keyword>
<evidence type="ECO:0000313" key="2">
    <source>
        <dbReference type="EMBL" id="EJT78141.1"/>
    </source>
</evidence>
<feature type="domain" description="Protein kinase" evidence="1">
    <location>
        <begin position="180"/>
        <end position="487"/>
    </location>
</feature>
<dbReference type="VEuPathDB" id="FungiDB:GGTG_03243"/>
<dbReference type="PROSITE" id="PS50011">
    <property type="entry name" value="PROTEIN_KINASE_DOM"/>
    <property type="match status" value="1"/>
</dbReference>
<reference evidence="3" key="4">
    <citation type="journal article" date="2015" name="G3 (Bethesda)">
        <title>Genome sequences of three phytopathogenic species of the Magnaporthaceae family of fungi.</title>
        <authorList>
            <person name="Okagaki L.H."/>
            <person name="Nunes C.C."/>
            <person name="Sailsbery J."/>
            <person name="Clay B."/>
            <person name="Brown D."/>
            <person name="John T."/>
            <person name="Oh Y."/>
            <person name="Young N."/>
            <person name="Fitzgerald M."/>
            <person name="Haas B.J."/>
            <person name="Zeng Q."/>
            <person name="Young S."/>
            <person name="Adiconis X."/>
            <person name="Fan L."/>
            <person name="Levin J.Z."/>
            <person name="Mitchell T.K."/>
            <person name="Okubara P.A."/>
            <person name="Farman M.L."/>
            <person name="Kohn L.M."/>
            <person name="Birren B."/>
            <person name="Ma L.-J."/>
            <person name="Dean R.A."/>
        </authorList>
    </citation>
    <scope>NUCLEOTIDE SEQUENCE</scope>
    <source>
        <strain evidence="3">R3-111a-1</strain>
    </source>
</reference>
<reference evidence="3" key="5">
    <citation type="submission" date="2018-04" db="UniProtKB">
        <authorList>
            <consortium name="EnsemblFungi"/>
        </authorList>
    </citation>
    <scope>IDENTIFICATION</scope>
    <source>
        <strain evidence="3">R3-111a-1</strain>
    </source>
</reference>
<dbReference type="InterPro" id="IPR000719">
    <property type="entry name" value="Prot_kinase_dom"/>
</dbReference>
<proteinExistence type="predicted"/>
<dbReference type="STRING" id="644352.J3NPN6"/>
<evidence type="ECO:0000313" key="4">
    <source>
        <dbReference type="Proteomes" id="UP000006039"/>
    </source>
</evidence>
<dbReference type="EnsemblFungi" id="EJT78141">
    <property type="protein sequence ID" value="EJT78141"/>
    <property type="gene ID" value="GGTG_03243"/>
</dbReference>
<dbReference type="eggNOG" id="ENOG502QUMI">
    <property type="taxonomic scope" value="Eukaryota"/>
</dbReference>
<dbReference type="GO" id="GO:0005524">
    <property type="term" value="F:ATP binding"/>
    <property type="evidence" value="ECO:0007669"/>
    <property type="project" value="InterPro"/>
</dbReference>
<gene>
    <name evidence="3" type="primary">20343701</name>
    <name evidence="2" type="ORF">GGTG_03243</name>
</gene>